<dbReference type="InterPro" id="IPR050523">
    <property type="entry name" value="AKR_Detox_Biosynth"/>
</dbReference>
<dbReference type="PRINTS" id="PR00069">
    <property type="entry name" value="ALDKETRDTASE"/>
</dbReference>
<dbReference type="CDD" id="cd19091">
    <property type="entry name" value="AKR_PsAKR"/>
    <property type="match status" value="1"/>
</dbReference>
<dbReference type="EMBL" id="CP145316">
    <property type="protein sequence ID" value="XAM18271.1"/>
    <property type="molecule type" value="Genomic_DNA"/>
</dbReference>
<evidence type="ECO:0000313" key="2">
    <source>
        <dbReference type="EMBL" id="XAM18271.1"/>
    </source>
</evidence>
<dbReference type="InterPro" id="IPR023210">
    <property type="entry name" value="NADP_OxRdtase_dom"/>
</dbReference>
<dbReference type="InterPro" id="IPR036812">
    <property type="entry name" value="NAD(P)_OxRdtase_dom_sf"/>
</dbReference>
<dbReference type="SUPFAM" id="SSF51430">
    <property type="entry name" value="NAD(P)-linked oxidoreductase"/>
    <property type="match status" value="1"/>
</dbReference>
<evidence type="ECO:0000259" key="1">
    <source>
        <dbReference type="Pfam" id="PF00248"/>
    </source>
</evidence>
<dbReference type="InterPro" id="IPR020471">
    <property type="entry name" value="AKR"/>
</dbReference>
<reference evidence="2 3" key="1">
    <citation type="submission" date="2024-02" db="EMBL/GenBank/DDBJ databases">
        <title>Genome and pathogenicity analysis of Helicobacter mastomyrinus isolated from mice.</title>
        <authorList>
            <person name="Zhu L."/>
        </authorList>
    </citation>
    <scope>NUCLEOTIDE SEQUENCE [LARGE SCALE GENOMIC DNA]</scope>
    <source>
        <strain evidence="2 3">Hm-17</strain>
    </source>
</reference>
<dbReference type="Proteomes" id="UP001434737">
    <property type="component" value="Chromosome"/>
</dbReference>
<dbReference type="Gene3D" id="3.20.20.100">
    <property type="entry name" value="NADP-dependent oxidoreductase domain"/>
    <property type="match status" value="1"/>
</dbReference>
<feature type="domain" description="NADP-dependent oxidoreductase" evidence="1">
    <location>
        <begin position="16"/>
        <end position="316"/>
    </location>
</feature>
<dbReference type="Pfam" id="PF00248">
    <property type="entry name" value="Aldo_ket_red"/>
    <property type="match status" value="1"/>
</dbReference>
<keyword evidence="3" id="KW-1185">Reference proteome</keyword>
<dbReference type="PANTHER" id="PTHR43364:SF18">
    <property type="entry name" value="OXIDOREDUCTASE"/>
    <property type="match status" value="1"/>
</dbReference>
<accession>A0ABZ3F571</accession>
<evidence type="ECO:0000313" key="3">
    <source>
        <dbReference type="Proteomes" id="UP001434737"/>
    </source>
</evidence>
<protein>
    <submittedName>
        <fullName evidence="2">Aldo/keto reductase</fullName>
    </submittedName>
</protein>
<dbReference type="RefSeq" id="WP_300448894.1">
    <property type="nucleotide sequence ID" value="NZ_CP145316.1"/>
</dbReference>
<organism evidence="2 3">
    <name type="scientific">Helicobacter mastomyrinus</name>
    <dbReference type="NCBI Taxonomy" id="287948"/>
    <lineage>
        <taxon>Bacteria</taxon>
        <taxon>Pseudomonadati</taxon>
        <taxon>Campylobacterota</taxon>
        <taxon>Epsilonproteobacteria</taxon>
        <taxon>Campylobacterales</taxon>
        <taxon>Helicobacteraceae</taxon>
        <taxon>Helicobacter</taxon>
    </lineage>
</organism>
<proteinExistence type="predicted"/>
<name>A0ABZ3F571_9HELI</name>
<gene>
    <name evidence="2" type="ORF">V3I05_00815</name>
</gene>
<sequence>MRYRRLGNSGIKIPEMTLGTATFGGVGEIFKDWGNTQLQEAKELVSISLEYGANAFDTADCYSSGKAEEILGEAIKSRRKEIFLATKTGMPMGTGINDSGTSFARILNACEASLKRLQTDYIDLYYFHSFDALTPMEEMLRAIEILITQGKIRYFGVSNYSAWHLMKMLSICEKYNLPKPVVHQAYYSLAARELEWELLPLGIDQNIGTMVWSPLSGSALSGKISRNKQPPKDSRLSTESTWSVQQEKLFDIIDVLEDIAGETHHSVAQIALAWLLTRPSVAGLVIGARNKEQLIANLQASEITLSKEHIKQLNDVSAVRPVYPYWHQQATVPHRDPLCVDICAKLI</sequence>
<dbReference type="PANTHER" id="PTHR43364">
    <property type="entry name" value="NADH-SPECIFIC METHYLGLYOXAL REDUCTASE-RELATED"/>
    <property type="match status" value="1"/>
</dbReference>